<comment type="caution">
    <text evidence="2">The sequence shown here is derived from an EMBL/GenBank/DDBJ whole genome shotgun (WGS) entry which is preliminary data.</text>
</comment>
<dbReference type="EMBL" id="JARTLD010000021">
    <property type="protein sequence ID" value="MED5017264.1"/>
    <property type="molecule type" value="Genomic_DNA"/>
</dbReference>
<dbReference type="Proteomes" id="UP001343257">
    <property type="component" value="Unassembled WGS sequence"/>
</dbReference>
<sequence>MDSYIGEIRIFAGSYAPQGWALCDGSLLQIRSYPVLFSILGTNYGGDGQNTFALPDLRGRAPMHQGQGPGLTNRPIGSAGGSAQVTLRETQMPAHTHIPACQSVTNGSASPENAIWTKTFGRFGQPAYATQPNQAMSAQAIGISGSSQPHNNMQPYLSMNFIISLEGDFPPHG</sequence>
<gene>
    <name evidence="2" type="ORF">P9847_08070</name>
</gene>
<reference evidence="2 3" key="1">
    <citation type="submission" date="2023-03" db="EMBL/GenBank/DDBJ databases">
        <title>Bacillus Genome Sequencing.</title>
        <authorList>
            <person name="Dunlap C."/>
        </authorList>
    </citation>
    <scope>NUCLEOTIDE SEQUENCE [LARGE SCALE GENOMIC DNA]</scope>
    <source>
        <strain evidence="2 3">NRS-52</strain>
    </source>
</reference>
<dbReference type="Pfam" id="PF07484">
    <property type="entry name" value="Collar"/>
    <property type="match status" value="1"/>
</dbReference>
<keyword evidence="3" id="KW-1185">Reference proteome</keyword>
<feature type="domain" description="Phage tail collar" evidence="1">
    <location>
        <begin position="6"/>
        <end position="62"/>
    </location>
</feature>
<dbReference type="SUPFAM" id="SSF88874">
    <property type="entry name" value="Receptor-binding domain of short tail fibre protein gp12"/>
    <property type="match status" value="1"/>
</dbReference>
<proteinExistence type="predicted"/>
<protein>
    <submittedName>
        <fullName evidence="2">Tail fiber protein</fullName>
    </submittedName>
</protein>
<dbReference type="Gene3D" id="3.90.1340.10">
    <property type="entry name" value="Phage tail collar domain"/>
    <property type="match status" value="1"/>
</dbReference>
<name>A0ABU6PQV4_9BACL</name>
<evidence type="ECO:0000259" key="1">
    <source>
        <dbReference type="Pfam" id="PF07484"/>
    </source>
</evidence>
<evidence type="ECO:0000313" key="2">
    <source>
        <dbReference type="EMBL" id="MED5017264.1"/>
    </source>
</evidence>
<dbReference type="RefSeq" id="WP_328276843.1">
    <property type="nucleotide sequence ID" value="NZ_JARTLD010000021.1"/>
</dbReference>
<dbReference type="InterPro" id="IPR011083">
    <property type="entry name" value="Phage_tail_collar_dom"/>
</dbReference>
<organism evidence="2 3">
    <name type="scientific">Paenibacillus chibensis</name>
    <dbReference type="NCBI Taxonomy" id="59846"/>
    <lineage>
        <taxon>Bacteria</taxon>
        <taxon>Bacillati</taxon>
        <taxon>Bacillota</taxon>
        <taxon>Bacilli</taxon>
        <taxon>Bacillales</taxon>
        <taxon>Paenibacillaceae</taxon>
        <taxon>Paenibacillus</taxon>
    </lineage>
</organism>
<evidence type="ECO:0000313" key="3">
    <source>
        <dbReference type="Proteomes" id="UP001343257"/>
    </source>
</evidence>
<dbReference type="InterPro" id="IPR037053">
    <property type="entry name" value="Phage_tail_collar_dom_sf"/>
</dbReference>
<accession>A0ABU6PQV4</accession>